<keyword evidence="2" id="KW-1185">Reference proteome</keyword>
<proteinExistence type="predicted"/>
<name>A0A022QDT7_ERYGU</name>
<reference evidence="1 2" key="1">
    <citation type="journal article" date="2013" name="Proc. Natl. Acad. Sci. U.S.A.">
        <title>Fine-scale variation in meiotic recombination in Mimulus inferred from population shotgun sequencing.</title>
        <authorList>
            <person name="Hellsten U."/>
            <person name="Wright K.M."/>
            <person name="Jenkins J."/>
            <person name="Shu S."/>
            <person name="Yuan Y."/>
            <person name="Wessler S.R."/>
            <person name="Schmutz J."/>
            <person name="Willis J.H."/>
            <person name="Rokhsar D.S."/>
        </authorList>
    </citation>
    <scope>NUCLEOTIDE SEQUENCE [LARGE SCALE GENOMIC DNA]</scope>
    <source>
        <strain evidence="2">cv. DUN x IM62</strain>
    </source>
</reference>
<dbReference type="Proteomes" id="UP000030748">
    <property type="component" value="Unassembled WGS sequence"/>
</dbReference>
<dbReference type="EMBL" id="KI631556">
    <property type="protein sequence ID" value="EYU26847.1"/>
    <property type="molecule type" value="Genomic_DNA"/>
</dbReference>
<gene>
    <name evidence="1" type="ORF">MIMGU_mgv1a022396mg</name>
</gene>
<protein>
    <submittedName>
        <fullName evidence="1">Uncharacterized protein</fullName>
    </submittedName>
</protein>
<evidence type="ECO:0000313" key="2">
    <source>
        <dbReference type="Proteomes" id="UP000030748"/>
    </source>
</evidence>
<evidence type="ECO:0000313" key="1">
    <source>
        <dbReference type="EMBL" id="EYU26847.1"/>
    </source>
</evidence>
<accession>A0A022QDT7</accession>
<organism evidence="1 2">
    <name type="scientific">Erythranthe guttata</name>
    <name type="common">Yellow monkey flower</name>
    <name type="synonym">Mimulus guttatus</name>
    <dbReference type="NCBI Taxonomy" id="4155"/>
    <lineage>
        <taxon>Eukaryota</taxon>
        <taxon>Viridiplantae</taxon>
        <taxon>Streptophyta</taxon>
        <taxon>Embryophyta</taxon>
        <taxon>Tracheophyta</taxon>
        <taxon>Spermatophyta</taxon>
        <taxon>Magnoliopsida</taxon>
        <taxon>eudicotyledons</taxon>
        <taxon>Gunneridae</taxon>
        <taxon>Pentapetalae</taxon>
        <taxon>asterids</taxon>
        <taxon>lamiids</taxon>
        <taxon>Lamiales</taxon>
        <taxon>Phrymaceae</taxon>
        <taxon>Erythranthe</taxon>
    </lineage>
</organism>
<dbReference type="AlphaFoldDB" id="A0A022QDT7"/>
<sequence>FNFYLNFCSSFGKKKKRMLFHKKPPLNFEVLMDEVSVGAPMQKF</sequence>
<feature type="non-terminal residue" evidence="1">
    <location>
        <position position="1"/>
    </location>
</feature>